<proteinExistence type="predicted"/>
<gene>
    <name evidence="1" type="ORF">MM415B01102_0009</name>
</gene>
<reference evidence="1" key="1">
    <citation type="submission" date="2020-03" db="EMBL/GenBank/DDBJ databases">
        <title>The deep terrestrial virosphere.</title>
        <authorList>
            <person name="Holmfeldt K."/>
            <person name="Nilsson E."/>
            <person name="Simone D."/>
            <person name="Lopez-Fernandez M."/>
            <person name="Wu X."/>
            <person name="de Brujin I."/>
            <person name="Lundin D."/>
            <person name="Andersson A."/>
            <person name="Bertilsson S."/>
            <person name="Dopson M."/>
        </authorList>
    </citation>
    <scope>NUCLEOTIDE SEQUENCE</scope>
    <source>
        <strain evidence="1">MM415B01102</strain>
    </source>
</reference>
<protein>
    <submittedName>
        <fullName evidence="1">Uncharacterized protein</fullName>
    </submittedName>
</protein>
<evidence type="ECO:0000313" key="1">
    <source>
        <dbReference type="EMBL" id="QJA60530.1"/>
    </source>
</evidence>
<dbReference type="EMBL" id="MT141412">
    <property type="protein sequence ID" value="QJA60530.1"/>
    <property type="molecule type" value="Genomic_DNA"/>
</dbReference>
<sequence length="72" mass="7934">MSRFPIFADVFSAADDGCYSCHRRLNAGDYHNHGYAPGHGKYGIKCQQCGGTKFFDLDHEPGIPNGEVDVIE</sequence>
<name>A0A6M3ISI8_9ZZZZ</name>
<dbReference type="AlphaFoldDB" id="A0A6M3ISI8"/>
<accession>A0A6M3ISI8</accession>
<organism evidence="1">
    <name type="scientific">viral metagenome</name>
    <dbReference type="NCBI Taxonomy" id="1070528"/>
    <lineage>
        <taxon>unclassified sequences</taxon>
        <taxon>metagenomes</taxon>
        <taxon>organismal metagenomes</taxon>
    </lineage>
</organism>